<reference evidence="1" key="1">
    <citation type="submission" date="2022-08" db="EMBL/GenBank/DDBJ databases">
        <title>Molecular epidemiological analysis of five strains of VanD-type vancomycin-resistant Enterococcus faecalis.</title>
        <authorList>
            <person name="Mimura K."/>
            <person name="Hashimoto Y."/>
            <person name="Tomita H."/>
        </authorList>
    </citation>
    <scope>NUCLEOTIDE SEQUENCE</scope>
    <source>
        <strain evidence="1">SVR2332</strain>
    </source>
</reference>
<proteinExistence type="predicted"/>
<gene>
    <name evidence="1" type="ORF">EfsSVR2332_18730</name>
</gene>
<dbReference type="EMBL" id="AP026729">
    <property type="protein sequence ID" value="BDQ61795.1"/>
    <property type="molecule type" value="Genomic_DNA"/>
</dbReference>
<accession>A0AC59HQ50</accession>
<dbReference type="Proteomes" id="UP001317613">
    <property type="component" value="Chromosome"/>
</dbReference>
<sequence length="169" mass="20154">MFENFISFLEQAPLTALRTKSTRSNQKNHGLHGTDSSQSTRNDSLDYDEIVVTCFQHFPNITLKEIERMTPYEFYLRIKAVNLRTINEERKLYVNALATRIFTTPDEKGQRYIFNEVKDVYDFEKLERDVRGEISQREAEKLSELEENARRLEQARKIVEERRKQRDTK</sequence>
<organism evidence="1 2">
    <name type="scientific">Enterococcus faecalis</name>
    <name type="common">Streptococcus faecalis</name>
    <dbReference type="NCBI Taxonomy" id="1351"/>
    <lineage>
        <taxon>Bacteria</taxon>
        <taxon>Bacillati</taxon>
        <taxon>Bacillota</taxon>
        <taxon>Bacilli</taxon>
        <taxon>Lactobacillales</taxon>
        <taxon>Enterococcaceae</taxon>
        <taxon>Enterococcus</taxon>
    </lineage>
</organism>
<protein>
    <submittedName>
        <fullName evidence="1">Uncharacterized protein</fullName>
    </submittedName>
</protein>
<evidence type="ECO:0000313" key="1">
    <source>
        <dbReference type="EMBL" id="BDQ61795.1"/>
    </source>
</evidence>
<evidence type="ECO:0000313" key="2">
    <source>
        <dbReference type="Proteomes" id="UP001317613"/>
    </source>
</evidence>
<name>A0AC59HQ50_ENTFL</name>